<gene>
    <name evidence="2" type="ORF">Voc01_075890</name>
</gene>
<organism evidence="2 3">
    <name type="scientific">Virgisporangium ochraceum</name>
    <dbReference type="NCBI Taxonomy" id="65505"/>
    <lineage>
        <taxon>Bacteria</taxon>
        <taxon>Bacillati</taxon>
        <taxon>Actinomycetota</taxon>
        <taxon>Actinomycetes</taxon>
        <taxon>Micromonosporales</taxon>
        <taxon>Micromonosporaceae</taxon>
        <taxon>Virgisporangium</taxon>
    </lineage>
</organism>
<evidence type="ECO:0000256" key="1">
    <source>
        <dbReference type="SAM" id="MobiDB-lite"/>
    </source>
</evidence>
<dbReference type="RefSeq" id="WP_203932528.1">
    <property type="nucleotide sequence ID" value="NZ_BOPH01000104.1"/>
</dbReference>
<comment type="caution">
    <text evidence="2">The sequence shown here is derived from an EMBL/GenBank/DDBJ whole genome shotgun (WGS) entry which is preliminary data.</text>
</comment>
<feature type="compositionally biased region" description="Low complexity" evidence="1">
    <location>
        <begin position="54"/>
        <end position="71"/>
    </location>
</feature>
<reference evidence="2" key="1">
    <citation type="submission" date="2021-01" db="EMBL/GenBank/DDBJ databases">
        <title>Whole genome shotgun sequence of Virgisporangium ochraceum NBRC 16418.</title>
        <authorList>
            <person name="Komaki H."/>
            <person name="Tamura T."/>
        </authorList>
    </citation>
    <scope>NUCLEOTIDE SEQUENCE</scope>
    <source>
        <strain evidence="2">NBRC 16418</strain>
    </source>
</reference>
<sequence>MGEDHHLRHALSRVRKHVIRLRPPTPVPCPVEWVDRSGPRPRVLRRRPLPVADPAVAAITDSSSATASESTGRQPAASVPPSTSAGSAPAIVGNCNGQGVNIVVTCNLPAPKSRAKVTAESAPILGFWFDGTPVELPTPPAYDRASAHCTDWDKWLRDTPRIYFENPAIDFALETGELDQIVIRKIEMAIYKRTVRTVGSGTWVQCNWGGGSNTFYLADVDTATRRTTVQEFAEFGPDPDAEDRTDELPPGTISLSGVGESTVRIGVSSLPAYKYEGAMVVTASVNGEETVYTIGSRDKPFRWISPTDSEAGPTGPNHHGWDAERRRWVRDFQPF</sequence>
<feature type="region of interest" description="Disordered" evidence="1">
    <location>
        <begin position="54"/>
        <end position="86"/>
    </location>
</feature>
<dbReference type="EMBL" id="BOPH01000104">
    <property type="protein sequence ID" value="GIJ72672.1"/>
    <property type="molecule type" value="Genomic_DNA"/>
</dbReference>
<protein>
    <submittedName>
        <fullName evidence="2">Uncharacterized protein</fullName>
    </submittedName>
</protein>
<proteinExistence type="predicted"/>
<name>A0A8J4EHY5_9ACTN</name>
<keyword evidence="3" id="KW-1185">Reference proteome</keyword>
<evidence type="ECO:0000313" key="3">
    <source>
        <dbReference type="Proteomes" id="UP000635606"/>
    </source>
</evidence>
<accession>A0A8J4EHY5</accession>
<dbReference type="Proteomes" id="UP000635606">
    <property type="component" value="Unassembled WGS sequence"/>
</dbReference>
<evidence type="ECO:0000313" key="2">
    <source>
        <dbReference type="EMBL" id="GIJ72672.1"/>
    </source>
</evidence>
<dbReference type="AlphaFoldDB" id="A0A8J4EHY5"/>
<feature type="region of interest" description="Disordered" evidence="1">
    <location>
        <begin position="235"/>
        <end position="255"/>
    </location>
</feature>